<dbReference type="KEGG" id="vg:77609067"/>
<reference evidence="1 2" key="1">
    <citation type="submission" date="2020-06" db="EMBL/GenBank/DDBJ databases">
        <title>Analysis of phage genom.</title>
        <authorList>
            <person name="Yazdi M."/>
            <person name="Ghaemi E.A."/>
            <person name="Shirzad Aski H."/>
            <person name="Mohebbi A."/>
            <person name="Tabarraei A."/>
            <person name="Sabzali S."/>
        </authorList>
    </citation>
    <scope>NUCLEOTIDE SEQUENCE [LARGE SCALE GENOMIC DNA]</scope>
    <source>
        <strain evidence="2">vB_PaeS-Yazdi-M</strain>
    </source>
</reference>
<sequence>MNNELPWVAEARKYIGLREDTSKTSHNPKLLAMLDRMGEFSNESRAWWHQGAGMGSPAAYEA</sequence>
<accession>A0A6S6MMB1</accession>
<evidence type="ECO:0000313" key="1">
    <source>
        <dbReference type="EMBL" id="BCG66149.1"/>
    </source>
</evidence>
<protein>
    <submittedName>
        <fullName evidence="1">Endolysin</fullName>
    </submittedName>
</protein>
<name>A0A6S6MMB1_9CAUD</name>
<keyword evidence="2" id="KW-1185">Reference proteome</keyword>
<evidence type="ECO:0000313" key="2">
    <source>
        <dbReference type="Proteomes" id="UP000509808"/>
    </source>
</evidence>
<dbReference type="Proteomes" id="UP000509808">
    <property type="component" value="Segment"/>
</dbReference>
<dbReference type="EMBL" id="LC552830">
    <property type="protein sequence ID" value="BCG66149.1"/>
    <property type="molecule type" value="Genomic_DNA"/>
</dbReference>
<dbReference type="RefSeq" id="YP_010597410.1">
    <property type="nucleotide sequence ID" value="NC_069742.1"/>
</dbReference>
<proteinExistence type="predicted"/>
<organism evidence="1 2">
    <name type="scientific">Pseudomonas phage vB_PaeS-Yazdi-M</name>
    <dbReference type="NCBI Taxonomy" id="2746928"/>
    <lineage>
        <taxon>Viruses</taxon>
        <taxon>Duplodnaviria</taxon>
        <taxon>Heunggongvirae</taxon>
        <taxon>Uroviricota</taxon>
        <taxon>Caudoviricetes</taxon>
        <taxon>Jondennisvirinae</taxon>
        <taxon>Septimatrevirus</taxon>
        <taxon>Septimatrevirus yazdi</taxon>
    </lineage>
</organism>
<dbReference type="SMR" id="A0A6S6MMB1"/>
<dbReference type="GeneID" id="77609067"/>